<proteinExistence type="predicted"/>
<dbReference type="Proteomes" id="UP001237595">
    <property type="component" value="Unassembled WGS sequence"/>
</dbReference>
<dbReference type="EMBL" id="JASAOF010000004">
    <property type="protein sequence ID" value="MDI2029098.1"/>
    <property type="molecule type" value="Genomic_DNA"/>
</dbReference>
<evidence type="ECO:0000313" key="2">
    <source>
        <dbReference type="EMBL" id="MDI2029098.1"/>
    </source>
</evidence>
<protein>
    <submittedName>
        <fullName evidence="2">Uncharacterized protein</fullName>
    </submittedName>
</protein>
<reference evidence="2 3" key="1">
    <citation type="submission" date="2023-04" db="EMBL/GenBank/DDBJ databases">
        <title>Draft genome sequence of Saccharopolyspora sp. TS4A08 isolated from sweet potato rhizospheric soil.</title>
        <authorList>
            <person name="Suksaard P."/>
            <person name="Duangmal K."/>
        </authorList>
    </citation>
    <scope>NUCLEOTIDE SEQUENCE [LARGE SCALE GENOMIC DNA]</scope>
    <source>
        <strain evidence="2 3">TS4A08</strain>
    </source>
</reference>
<sequence length="125" mass="13760">MPQFRRRPRTYGSTPDPDAHRATTLAAIAKGLKETKVRPGEPAEITVGADMFVPHEDDGLVKPRRPLRNAPGSVVTTLLACHDAGDYDAALAEIDRFLSEAYVLGWTTVRIDEFSMQPLDPETLT</sequence>
<name>A0ABT6PMB3_9PSEU</name>
<organism evidence="2 3">
    <name type="scientific">Saccharopolyspora ipomoeae</name>
    <dbReference type="NCBI Taxonomy" id="3042027"/>
    <lineage>
        <taxon>Bacteria</taxon>
        <taxon>Bacillati</taxon>
        <taxon>Actinomycetota</taxon>
        <taxon>Actinomycetes</taxon>
        <taxon>Pseudonocardiales</taxon>
        <taxon>Pseudonocardiaceae</taxon>
        <taxon>Saccharopolyspora</taxon>
    </lineage>
</organism>
<dbReference type="RefSeq" id="WP_281455427.1">
    <property type="nucleotide sequence ID" value="NZ_JASAOF010000004.1"/>
</dbReference>
<comment type="caution">
    <text evidence="2">The sequence shown here is derived from an EMBL/GenBank/DDBJ whole genome shotgun (WGS) entry which is preliminary data.</text>
</comment>
<accession>A0ABT6PMB3</accession>
<gene>
    <name evidence="2" type="ORF">QFW96_10785</name>
</gene>
<feature type="region of interest" description="Disordered" evidence="1">
    <location>
        <begin position="1"/>
        <end position="20"/>
    </location>
</feature>
<keyword evidence="3" id="KW-1185">Reference proteome</keyword>
<evidence type="ECO:0000313" key="3">
    <source>
        <dbReference type="Proteomes" id="UP001237595"/>
    </source>
</evidence>
<evidence type="ECO:0000256" key="1">
    <source>
        <dbReference type="SAM" id="MobiDB-lite"/>
    </source>
</evidence>